<reference evidence="4 5" key="1">
    <citation type="submission" date="2019-02" db="EMBL/GenBank/DDBJ databases">
        <title>Arundinibacter roseus gen. nov., sp. nov., a new member of the family Cytophagaceae.</title>
        <authorList>
            <person name="Szuroczki S."/>
            <person name="Khayer B."/>
            <person name="Sproer C."/>
            <person name="Toumi M."/>
            <person name="Szabo A."/>
            <person name="Felfoldi T."/>
            <person name="Schumann P."/>
            <person name="Toth E."/>
        </authorList>
    </citation>
    <scope>NUCLEOTIDE SEQUENCE [LARGE SCALE GENOMIC DNA]</scope>
    <source>
        <strain evidence="4 5">DMA-k-7a</strain>
    </source>
</reference>
<feature type="signal peptide" evidence="1">
    <location>
        <begin position="1"/>
        <end position="20"/>
    </location>
</feature>
<dbReference type="InterPro" id="IPR011935">
    <property type="entry name" value="CHP02231"/>
</dbReference>
<evidence type="ECO:0000259" key="2">
    <source>
        <dbReference type="Pfam" id="PF13598"/>
    </source>
</evidence>
<feature type="domain" description="DUF4140" evidence="3">
    <location>
        <begin position="35"/>
        <end position="132"/>
    </location>
</feature>
<dbReference type="NCBIfam" id="TIGR02231">
    <property type="entry name" value="mucoidy inhibitor MuiA family protein"/>
    <property type="match status" value="1"/>
</dbReference>
<dbReference type="Pfam" id="PF13598">
    <property type="entry name" value="DUF4139"/>
    <property type="match status" value="1"/>
</dbReference>
<dbReference type="EMBL" id="SMJU01000002">
    <property type="protein sequence ID" value="TDB68257.1"/>
    <property type="molecule type" value="Genomic_DNA"/>
</dbReference>
<dbReference type="PANTHER" id="PTHR31005:SF8">
    <property type="entry name" value="DUF4139 DOMAIN-CONTAINING PROTEIN"/>
    <property type="match status" value="1"/>
</dbReference>
<feature type="domain" description="DUF4139" evidence="2">
    <location>
        <begin position="218"/>
        <end position="533"/>
    </location>
</feature>
<dbReference type="RefSeq" id="WP_132115049.1">
    <property type="nucleotide sequence ID" value="NZ_SMJU01000002.1"/>
</dbReference>
<dbReference type="Proteomes" id="UP000295706">
    <property type="component" value="Unassembled WGS sequence"/>
</dbReference>
<protein>
    <submittedName>
        <fullName evidence="4">Mucoidy inhibitor MuiA family protein</fullName>
    </submittedName>
</protein>
<keyword evidence="1" id="KW-0732">Signal</keyword>
<dbReference type="InterPro" id="IPR037291">
    <property type="entry name" value="DUF4139"/>
</dbReference>
<dbReference type="Pfam" id="PF13600">
    <property type="entry name" value="DUF4140"/>
    <property type="match status" value="1"/>
</dbReference>
<dbReference type="PANTHER" id="PTHR31005">
    <property type="entry name" value="DUF4139 DOMAIN-CONTAINING PROTEIN"/>
    <property type="match status" value="1"/>
</dbReference>
<dbReference type="OrthoDB" id="634585at2"/>
<feature type="chain" id="PRO_5020440887" evidence="1">
    <location>
        <begin position="21"/>
        <end position="539"/>
    </location>
</feature>
<gene>
    <name evidence="4" type="ORF">EZE20_04885</name>
</gene>
<evidence type="ECO:0000256" key="1">
    <source>
        <dbReference type="SAM" id="SignalP"/>
    </source>
</evidence>
<organism evidence="4 5">
    <name type="scientific">Arundinibacter roseus</name>
    <dbReference type="NCBI Taxonomy" id="2070510"/>
    <lineage>
        <taxon>Bacteria</taxon>
        <taxon>Pseudomonadati</taxon>
        <taxon>Bacteroidota</taxon>
        <taxon>Cytophagia</taxon>
        <taxon>Cytophagales</taxon>
        <taxon>Spirosomataceae</taxon>
        <taxon>Arundinibacter</taxon>
    </lineage>
</organism>
<evidence type="ECO:0000313" key="5">
    <source>
        <dbReference type="Proteomes" id="UP000295706"/>
    </source>
</evidence>
<evidence type="ECO:0000313" key="4">
    <source>
        <dbReference type="EMBL" id="TDB68257.1"/>
    </source>
</evidence>
<dbReference type="InterPro" id="IPR025554">
    <property type="entry name" value="DUF4140"/>
</dbReference>
<proteinExistence type="predicted"/>
<dbReference type="AlphaFoldDB" id="A0A4R4KJ08"/>
<sequence>MKKILSFIAISLSTFSLAFAQTPNEQIISTTLTHATVFLNRAQLTATAKATLQAGEQRVILDNIPLSIDPGSIEVRGTGGAIIKGVRFERDYLQRAQRPAGIIRMEDSLKIVQNQLAVNLITLTALDEERALIVANKQAGGTAAGVKVADLKALADFYRERLADIGTRQLQIKDTINRLKERENNIKNQLADWQNRRNQPTGQILVNLSATARTSLQLEVSYVVADAGWMPVYDVRVKDTQSPVSLAYKANVYQNTGQNWEAIKLTLSTSNPSLNGTKPELGTQFVQFEQPVVMRKERMRTAAPTAAMNSSEQSIKMDMSVPEVELITSASFTQMNTNDLSVSFEIALPYTIPSNGSGQVVDIAQHEVAATYRHFAIPKLDPDAFLIGTITDWEKYNLLNGQANVYFQGTYVGETQLLTQNTADTLNLSLGRDKKIIIKRERMKDFTATRILGNQVRETVAYRVTIRNTKNEAATITLEDQIPVSTNSDIEVKLEESTGATYTSETGRLTWKLSLKANESRTVEFRYEIKYPKGRIITY</sequence>
<evidence type="ECO:0000259" key="3">
    <source>
        <dbReference type="Pfam" id="PF13600"/>
    </source>
</evidence>
<accession>A0A4R4KJ08</accession>
<keyword evidence="5" id="KW-1185">Reference proteome</keyword>
<name>A0A4R4KJ08_9BACT</name>
<comment type="caution">
    <text evidence="4">The sequence shown here is derived from an EMBL/GenBank/DDBJ whole genome shotgun (WGS) entry which is preliminary data.</text>
</comment>